<evidence type="ECO:0000313" key="1">
    <source>
        <dbReference type="EMBL" id="SUB15813.1"/>
    </source>
</evidence>
<keyword evidence="2" id="KW-1185">Reference proteome</keyword>
<reference evidence="1 2" key="1">
    <citation type="submission" date="2018-06" db="EMBL/GenBank/DDBJ databases">
        <authorList>
            <consortium name="Pathogen Informatics"/>
            <person name="Doyle S."/>
        </authorList>
    </citation>
    <scope>NUCLEOTIDE SEQUENCE [LARGE SCALE GENOMIC DNA]</scope>
    <source>
        <strain evidence="1 2">NCTC9381</strain>
    </source>
</reference>
<protein>
    <submittedName>
        <fullName evidence="1">Uncharacterized protein</fullName>
    </submittedName>
</protein>
<accession>A0A379AD53</accession>
<gene>
    <name evidence="1" type="ORF">NCTC9381_01707</name>
</gene>
<dbReference type="Gene3D" id="2.60.40.10">
    <property type="entry name" value="Immunoglobulins"/>
    <property type="match status" value="1"/>
</dbReference>
<organism evidence="1 2">
    <name type="scientific">Enterobacter agglomerans</name>
    <name type="common">Erwinia herbicola</name>
    <name type="synonym">Pantoea agglomerans</name>
    <dbReference type="NCBI Taxonomy" id="549"/>
    <lineage>
        <taxon>Bacteria</taxon>
        <taxon>Pseudomonadati</taxon>
        <taxon>Pseudomonadota</taxon>
        <taxon>Gammaproteobacteria</taxon>
        <taxon>Enterobacterales</taxon>
        <taxon>Erwiniaceae</taxon>
        <taxon>Pantoea</taxon>
        <taxon>Pantoea agglomerans group</taxon>
    </lineage>
</organism>
<evidence type="ECO:0000313" key="2">
    <source>
        <dbReference type="Proteomes" id="UP000254640"/>
    </source>
</evidence>
<dbReference type="EMBL" id="UGSO01000001">
    <property type="protein sequence ID" value="SUB15813.1"/>
    <property type="molecule type" value="Genomic_DNA"/>
</dbReference>
<name>A0A379AD53_ENTAG</name>
<dbReference type="Proteomes" id="UP000254640">
    <property type="component" value="Unassembled WGS sequence"/>
</dbReference>
<proteinExistence type="predicted"/>
<dbReference type="InterPro" id="IPR013783">
    <property type="entry name" value="Ig-like_fold"/>
</dbReference>
<sequence length="76" mass="7987">MTFSAMPEKSSDQVLSGTTTNVEAGQIVTITLGDQTYSAVVGCAGQLERHALACGTECAGSRFGGDFRGRHQPGWH</sequence>
<dbReference type="AlphaFoldDB" id="A0A379AD53"/>